<evidence type="ECO:0000313" key="2">
    <source>
        <dbReference type="Proteomes" id="UP000602124"/>
    </source>
</evidence>
<dbReference type="AlphaFoldDB" id="A0A934J120"/>
<keyword evidence="2" id="KW-1185">Reference proteome</keyword>
<dbReference type="EMBL" id="JAEKMH010000006">
    <property type="protein sequence ID" value="MBJ3786850.1"/>
    <property type="molecule type" value="Genomic_DNA"/>
</dbReference>
<protein>
    <submittedName>
        <fullName evidence="1">Uncharacterized protein</fullName>
    </submittedName>
</protein>
<organism evidence="1 2">
    <name type="scientific">Devosia sediminis</name>
    <dbReference type="NCBI Taxonomy" id="2798801"/>
    <lineage>
        <taxon>Bacteria</taxon>
        <taxon>Pseudomonadati</taxon>
        <taxon>Pseudomonadota</taxon>
        <taxon>Alphaproteobacteria</taxon>
        <taxon>Hyphomicrobiales</taxon>
        <taxon>Devosiaceae</taxon>
        <taxon>Devosia</taxon>
    </lineage>
</organism>
<name>A0A934J120_9HYPH</name>
<dbReference type="RefSeq" id="WP_198878054.1">
    <property type="nucleotide sequence ID" value="NZ_JAEKMH010000006.1"/>
</dbReference>
<comment type="caution">
    <text evidence="1">The sequence shown here is derived from an EMBL/GenBank/DDBJ whole genome shotgun (WGS) entry which is preliminary data.</text>
</comment>
<dbReference type="Proteomes" id="UP000602124">
    <property type="component" value="Unassembled WGS sequence"/>
</dbReference>
<reference evidence="1" key="1">
    <citation type="submission" date="2020-12" db="EMBL/GenBank/DDBJ databases">
        <title>Devosia sp. MSA67 isolated from Mo River.</title>
        <authorList>
            <person name="Ma F."/>
            <person name="Zi Z."/>
        </authorList>
    </citation>
    <scope>NUCLEOTIDE SEQUENCE</scope>
    <source>
        <strain evidence="1">MSA67</strain>
    </source>
</reference>
<gene>
    <name evidence="1" type="ORF">JEQ47_19150</name>
</gene>
<accession>A0A934J120</accession>
<evidence type="ECO:0000313" key="1">
    <source>
        <dbReference type="EMBL" id="MBJ3786850.1"/>
    </source>
</evidence>
<proteinExistence type="predicted"/>
<sequence length="154" mass="16799">MKARQPRRRGSGQDSDFFYKIAFVLDRKIDKPESVPRPNILIARVPLGVRCRNFSRTSQWSISDVVGHWLGRGTRISMALKPPGPLAPGVSHAKPVLKTSRPSTGAPLSTVVEMSVEFDFGVGLEVSAAEADLYLHWASDLLAPATDNDDDGNS</sequence>